<comment type="cofactor">
    <cofactor evidence="1 16">
        <name>FAD</name>
        <dbReference type="ChEBI" id="CHEBI:57692"/>
    </cofactor>
</comment>
<comment type="function">
    <text evidence="2 16">Cell wall formation.</text>
</comment>
<proteinExistence type="inferred from homology"/>
<dbReference type="GO" id="GO:0071555">
    <property type="term" value="P:cell wall organization"/>
    <property type="evidence" value="ECO:0007669"/>
    <property type="project" value="UniProtKB-KW"/>
</dbReference>
<dbReference type="PANTHER" id="PTHR21071:SF4">
    <property type="entry name" value="UDP-N-ACETYLENOLPYRUVOYLGLUCOSAMINE REDUCTASE"/>
    <property type="match status" value="1"/>
</dbReference>
<dbReference type="Proteomes" id="UP000029278">
    <property type="component" value="Unassembled WGS sequence"/>
</dbReference>
<comment type="similarity">
    <text evidence="16">Belongs to the MurB family.</text>
</comment>
<evidence type="ECO:0000256" key="1">
    <source>
        <dbReference type="ARBA" id="ARBA00001974"/>
    </source>
</evidence>
<evidence type="ECO:0000256" key="7">
    <source>
        <dbReference type="ARBA" id="ARBA00022630"/>
    </source>
</evidence>
<dbReference type="PROSITE" id="PS51387">
    <property type="entry name" value="FAD_PCMH"/>
    <property type="match status" value="1"/>
</dbReference>
<keyword evidence="7 16" id="KW-0285">Flavoprotein</keyword>
<keyword evidence="13 16" id="KW-0131">Cell cycle</keyword>
<name>A0A090ZJV7_PAEMA</name>
<evidence type="ECO:0000256" key="11">
    <source>
        <dbReference type="ARBA" id="ARBA00022984"/>
    </source>
</evidence>
<dbReference type="HAMAP" id="MF_00037">
    <property type="entry name" value="MurB"/>
    <property type="match status" value="1"/>
</dbReference>
<keyword evidence="12 16" id="KW-0560">Oxidoreductase</keyword>
<dbReference type="GO" id="GO:0008762">
    <property type="term" value="F:UDP-N-acetylmuramate dehydrogenase activity"/>
    <property type="evidence" value="ECO:0007669"/>
    <property type="project" value="UniProtKB-UniRule"/>
</dbReference>
<dbReference type="InterPro" id="IPR036318">
    <property type="entry name" value="FAD-bd_PCMH-like_sf"/>
</dbReference>
<evidence type="ECO:0000256" key="2">
    <source>
        <dbReference type="ARBA" id="ARBA00003921"/>
    </source>
</evidence>
<evidence type="ECO:0000256" key="10">
    <source>
        <dbReference type="ARBA" id="ARBA00022960"/>
    </source>
</evidence>
<evidence type="ECO:0000256" key="4">
    <source>
        <dbReference type="ARBA" id="ARBA00004752"/>
    </source>
</evidence>
<feature type="active site" description="Proton donor" evidence="16">
    <location>
        <position position="258"/>
    </location>
</feature>
<dbReference type="HOGENOM" id="CLU_035304_1_1_9"/>
<comment type="pathway">
    <text evidence="4 16">Cell wall biogenesis; peptidoglycan biosynthesis.</text>
</comment>
<dbReference type="InterPro" id="IPR036635">
    <property type="entry name" value="MurB_C_sf"/>
</dbReference>
<keyword evidence="8 16" id="KW-0274">FAD</keyword>
<comment type="caution">
    <text evidence="18">The sequence shown here is derived from an EMBL/GenBank/DDBJ whole genome shotgun (WGS) entry which is preliminary data.</text>
</comment>
<keyword evidence="10 16" id="KW-0133">Cell shape</keyword>
<dbReference type="Gene3D" id="3.90.78.10">
    <property type="entry name" value="UDP-N-acetylenolpyruvoylglucosamine reductase, C-terminal domain"/>
    <property type="match status" value="1"/>
</dbReference>
<accession>A0A090ZJV7</accession>
<evidence type="ECO:0000256" key="14">
    <source>
        <dbReference type="ARBA" id="ARBA00023316"/>
    </source>
</evidence>
<dbReference type="GO" id="GO:0005829">
    <property type="term" value="C:cytosol"/>
    <property type="evidence" value="ECO:0007669"/>
    <property type="project" value="TreeGrafter"/>
</dbReference>
<comment type="subcellular location">
    <subcellularLocation>
        <location evidence="3 16">Cytoplasm</location>
    </subcellularLocation>
</comment>
<evidence type="ECO:0000256" key="9">
    <source>
        <dbReference type="ARBA" id="ARBA00022857"/>
    </source>
</evidence>
<dbReference type="Pfam" id="PF02873">
    <property type="entry name" value="MurB_C"/>
    <property type="match status" value="1"/>
</dbReference>
<keyword evidence="14 16" id="KW-0961">Cell wall biogenesis/degradation</keyword>
<dbReference type="InterPro" id="IPR016167">
    <property type="entry name" value="FAD-bd_PCMH_sub1"/>
</dbReference>
<dbReference type="GO" id="GO:0008360">
    <property type="term" value="P:regulation of cell shape"/>
    <property type="evidence" value="ECO:0007669"/>
    <property type="project" value="UniProtKB-KW"/>
</dbReference>
<evidence type="ECO:0000256" key="6">
    <source>
        <dbReference type="ARBA" id="ARBA00022618"/>
    </source>
</evidence>
<feature type="domain" description="FAD-binding PCMH-type" evidence="17">
    <location>
        <begin position="21"/>
        <end position="190"/>
    </location>
</feature>
<dbReference type="UniPathway" id="UPA00219"/>
<gene>
    <name evidence="16 18" type="primary">murB</name>
    <name evidence="18" type="ORF">DJ90_873</name>
</gene>
<comment type="catalytic activity">
    <reaction evidence="15 16">
        <text>UDP-N-acetyl-alpha-D-muramate + NADP(+) = UDP-N-acetyl-3-O-(1-carboxyvinyl)-alpha-D-glucosamine + NADPH + H(+)</text>
        <dbReference type="Rhea" id="RHEA:12248"/>
        <dbReference type="ChEBI" id="CHEBI:15378"/>
        <dbReference type="ChEBI" id="CHEBI:57783"/>
        <dbReference type="ChEBI" id="CHEBI:58349"/>
        <dbReference type="ChEBI" id="CHEBI:68483"/>
        <dbReference type="ChEBI" id="CHEBI:70757"/>
        <dbReference type="EC" id="1.3.1.98"/>
    </reaction>
</comment>
<dbReference type="InterPro" id="IPR003170">
    <property type="entry name" value="MurB"/>
</dbReference>
<evidence type="ECO:0000256" key="12">
    <source>
        <dbReference type="ARBA" id="ARBA00023002"/>
    </source>
</evidence>
<protein>
    <recommendedName>
        <fullName evidence="16">UDP-N-acetylenolpyruvoylglucosamine reductase</fullName>
        <ecNumber evidence="16">1.3.1.98</ecNumber>
    </recommendedName>
    <alternativeName>
        <fullName evidence="16">UDP-N-acetylmuramate dehydrogenase</fullName>
    </alternativeName>
</protein>
<dbReference type="EC" id="1.3.1.98" evidence="16"/>
<organism evidence="18 19">
    <name type="scientific">Paenibacillus macerans</name>
    <name type="common">Bacillus macerans</name>
    <dbReference type="NCBI Taxonomy" id="44252"/>
    <lineage>
        <taxon>Bacteria</taxon>
        <taxon>Bacillati</taxon>
        <taxon>Bacillota</taxon>
        <taxon>Bacilli</taxon>
        <taxon>Bacillales</taxon>
        <taxon>Paenibacillaceae</taxon>
        <taxon>Paenibacillus</taxon>
    </lineage>
</organism>
<dbReference type="EMBL" id="JMQA01000018">
    <property type="protein sequence ID" value="KFN10545.1"/>
    <property type="molecule type" value="Genomic_DNA"/>
</dbReference>
<evidence type="ECO:0000256" key="15">
    <source>
        <dbReference type="ARBA" id="ARBA00048914"/>
    </source>
</evidence>
<keyword evidence="9 16" id="KW-0521">NADP</keyword>
<keyword evidence="11 16" id="KW-0573">Peptidoglycan synthesis</keyword>
<evidence type="ECO:0000256" key="16">
    <source>
        <dbReference type="HAMAP-Rule" id="MF_00037"/>
    </source>
</evidence>
<evidence type="ECO:0000313" key="19">
    <source>
        <dbReference type="Proteomes" id="UP000029278"/>
    </source>
</evidence>
<dbReference type="Pfam" id="PF01565">
    <property type="entry name" value="FAD_binding_4"/>
    <property type="match status" value="1"/>
</dbReference>
<evidence type="ECO:0000256" key="8">
    <source>
        <dbReference type="ARBA" id="ARBA00022827"/>
    </source>
</evidence>
<evidence type="ECO:0000256" key="5">
    <source>
        <dbReference type="ARBA" id="ARBA00022490"/>
    </source>
</evidence>
<dbReference type="GO" id="GO:0071949">
    <property type="term" value="F:FAD binding"/>
    <property type="evidence" value="ECO:0007669"/>
    <property type="project" value="InterPro"/>
</dbReference>
<evidence type="ECO:0000259" key="17">
    <source>
        <dbReference type="PROSITE" id="PS51387"/>
    </source>
</evidence>
<feature type="active site" evidence="16">
    <location>
        <position position="330"/>
    </location>
</feature>
<dbReference type="SUPFAM" id="SSF56194">
    <property type="entry name" value="Uridine diphospho-N-Acetylenolpyruvylglucosamine reductase, MurB, C-terminal domain"/>
    <property type="match status" value="1"/>
</dbReference>
<dbReference type="STRING" id="44252.DJ90_873"/>
<dbReference type="InterPro" id="IPR016169">
    <property type="entry name" value="FAD-bd_PCMH_sub2"/>
</dbReference>
<evidence type="ECO:0000256" key="13">
    <source>
        <dbReference type="ARBA" id="ARBA00023306"/>
    </source>
</evidence>
<dbReference type="PANTHER" id="PTHR21071">
    <property type="entry name" value="UDP-N-ACETYLENOLPYRUVOYLGLUCOSAMINE REDUCTASE"/>
    <property type="match status" value="1"/>
</dbReference>
<dbReference type="Gene3D" id="3.30.465.10">
    <property type="match status" value="1"/>
</dbReference>
<dbReference type="SUPFAM" id="SSF56176">
    <property type="entry name" value="FAD-binding/transporter-associated domain-like"/>
    <property type="match status" value="1"/>
</dbReference>
<dbReference type="GO" id="GO:0009252">
    <property type="term" value="P:peptidoglycan biosynthetic process"/>
    <property type="evidence" value="ECO:0007669"/>
    <property type="project" value="UniProtKB-UniRule"/>
</dbReference>
<dbReference type="Gene3D" id="3.30.43.10">
    <property type="entry name" value="Uridine Diphospho-n-acetylenolpyruvylglucosamine Reductase, domain 2"/>
    <property type="match status" value="1"/>
</dbReference>
<evidence type="ECO:0000313" key="18">
    <source>
        <dbReference type="EMBL" id="KFN10545.1"/>
    </source>
</evidence>
<dbReference type="GO" id="GO:0051301">
    <property type="term" value="P:cell division"/>
    <property type="evidence" value="ECO:0007669"/>
    <property type="project" value="UniProtKB-KW"/>
</dbReference>
<dbReference type="InterPro" id="IPR016166">
    <property type="entry name" value="FAD-bd_PCMH"/>
</dbReference>
<dbReference type="PATRIC" id="fig|44252.3.peg.1329"/>
<keyword evidence="6 16" id="KW-0132">Cell division</keyword>
<comment type="caution">
    <text evidence="16">Lacks conserved residue(s) required for the propagation of feature annotation.</text>
</comment>
<keyword evidence="19" id="KW-1185">Reference proteome</keyword>
<sequence>MQMKSELFVSNINLASFSTYDIGGDARWLAAPKTAEEVLTALEQASASGLLPFLFGMGSNLLFPDQPSKEMLFISLREQVDFHIKGERLYVSAGTPMSLLALLGLYGGLPDFEFTFLLPGTLGGGIYMNAKYFDRQICDVLDTVYYIDLTAIGRGIQAIAGQDCEFAYKKSIFQRHPWVIVGADLMTSRPVAPATIAVCRKQLAAPSLSISSLAEFSAYFIRQFEQRPNSSAAASAALKGIIADRTGKHHFSFPSCGSVFKNNYAIGQPIGKLVESLGLKGTERGKAIISPTHGNVIQNRGGAKAQDVLDLIKLVQEEIYKHYGFVPEPEVVIV</sequence>
<dbReference type="AlphaFoldDB" id="A0A090ZJV7"/>
<evidence type="ECO:0000256" key="3">
    <source>
        <dbReference type="ARBA" id="ARBA00004496"/>
    </source>
</evidence>
<dbReference type="InterPro" id="IPR006094">
    <property type="entry name" value="Oxid_FAD_bind_N"/>
</dbReference>
<dbReference type="InterPro" id="IPR011601">
    <property type="entry name" value="MurB_C"/>
</dbReference>
<keyword evidence="5 16" id="KW-0963">Cytoplasm</keyword>
<reference evidence="18 19" key="1">
    <citation type="submission" date="2014-04" db="EMBL/GenBank/DDBJ databases">
        <authorList>
            <person name="Bishop-Lilly K.A."/>
            <person name="Broomall S.M."/>
            <person name="Chain P.S."/>
            <person name="Chertkov O."/>
            <person name="Coyne S.R."/>
            <person name="Daligault H.E."/>
            <person name="Davenport K.W."/>
            <person name="Erkkila T."/>
            <person name="Frey K.G."/>
            <person name="Gibbons H.S."/>
            <person name="Gu W."/>
            <person name="Jaissle J."/>
            <person name="Johnson S.L."/>
            <person name="Koroleva G.I."/>
            <person name="Ladner J.T."/>
            <person name="Lo C.-C."/>
            <person name="Minogue T.D."/>
            <person name="Munk C."/>
            <person name="Palacios G.F."/>
            <person name="Redden C.L."/>
            <person name="Rosenzweig C.N."/>
            <person name="Scholz M.B."/>
            <person name="Teshima H."/>
            <person name="Xu Y."/>
        </authorList>
    </citation>
    <scope>NUCLEOTIDE SEQUENCE [LARGE SCALE GENOMIC DNA]</scope>
    <source>
        <strain evidence="18 19">8244</strain>
    </source>
</reference>